<evidence type="ECO:0000313" key="2">
    <source>
        <dbReference type="Proteomes" id="UP000066624"/>
    </source>
</evidence>
<name>A0A0K0XV45_9GAMM</name>
<dbReference type="AlphaFoldDB" id="A0A0K0XV45"/>
<dbReference type="KEGG" id="wma:WM2015_1210"/>
<dbReference type="GO" id="GO:0006629">
    <property type="term" value="P:lipid metabolic process"/>
    <property type="evidence" value="ECO:0007669"/>
    <property type="project" value="InterPro"/>
</dbReference>
<dbReference type="InterPro" id="IPR005804">
    <property type="entry name" value="FA_desaturase_dom"/>
</dbReference>
<organism evidence="1 2">
    <name type="scientific">Wenzhouxiangella marina</name>
    <dbReference type="NCBI Taxonomy" id="1579979"/>
    <lineage>
        <taxon>Bacteria</taxon>
        <taxon>Pseudomonadati</taxon>
        <taxon>Pseudomonadota</taxon>
        <taxon>Gammaproteobacteria</taxon>
        <taxon>Chromatiales</taxon>
        <taxon>Wenzhouxiangellaceae</taxon>
        <taxon>Wenzhouxiangella</taxon>
    </lineage>
</organism>
<evidence type="ECO:0000313" key="1">
    <source>
        <dbReference type="EMBL" id="AKS41584.1"/>
    </source>
</evidence>
<dbReference type="OrthoDB" id="104711at2"/>
<dbReference type="PANTHER" id="PTHR19353:SF84">
    <property type="entry name" value="ACYL-COA DELTA-9-DESATURASE, DESB"/>
    <property type="match status" value="1"/>
</dbReference>
<dbReference type="STRING" id="1579979.WM2015_1210"/>
<protein>
    <submittedName>
        <fullName evidence="1">Fatty acid desaturase</fullName>
    </submittedName>
</protein>
<sequence>MNDAQSRPSRARLDELAGELDALRAEISDDLGARDADHIRRIVRRAQGSAVAGRGLLMFGWGPISWLLGVIALAHAKILENMEIGHNVLHGQYDWMNDPSLHSQTYDWDIVCAREHWLNSHNVEHHVHTNILGKDHDYGYGMLRLTPEQRWRPATLLQPIWYLLLALLFQWGVAIHDIKLGRFFKGRMSRTELGRRSRPFLRKAARQLFKDYVFFPALAFWQWPRVLLGNLAANGIRNLWTNAIIFCGHFTENAQTFTRKETENETRGQWYLRQILGSSNLEGGRWFHVLSGHLSHQIEHHLFPDMPASRYPEIAPRVRAICERYRIHYNTAGFWRQYFSVLKRIVVHAWPTRNRPLAPA</sequence>
<dbReference type="Pfam" id="PF00487">
    <property type="entry name" value="FA_desaturase"/>
    <property type="match status" value="1"/>
</dbReference>
<dbReference type="EMBL" id="CP012154">
    <property type="protein sequence ID" value="AKS41584.1"/>
    <property type="molecule type" value="Genomic_DNA"/>
</dbReference>
<proteinExistence type="predicted"/>
<dbReference type="PATRIC" id="fig|1579979.3.peg.1239"/>
<dbReference type="InterPro" id="IPR012171">
    <property type="entry name" value="Fatty_acid_desaturase"/>
</dbReference>
<accession>A0A0K0XV45</accession>
<keyword evidence="2" id="KW-1185">Reference proteome</keyword>
<dbReference type="GO" id="GO:0016020">
    <property type="term" value="C:membrane"/>
    <property type="evidence" value="ECO:0007669"/>
    <property type="project" value="TreeGrafter"/>
</dbReference>
<dbReference type="PANTHER" id="PTHR19353">
    <property type="entry name" value="FATTY ACID DESATURASE 2"/>
    <property type="match status" value="1"/>
</dbReference>
<dbReference type="CDD" id="cd03506">
    <property type="entry name" value="Delta6-FADS-like"/>
    <property type="match status" value="1"/>
</dbReference>
<dbReference type="RefSeq" id="WP_049725218.1">
    <property type="nucleotide sequence ID" value="NZ_CP012154.1"/>
</dbReference>
<dbReference type="Proteomes" id="UP000066624">
    <property type="component" value="Chromosome"/>
</dbReference>
<dbReference type="GO" id="GO:0016717">
    <property type="term" value="F:oxidoreductase activity, acting on paired donors, with oxidation of a pair of donors resulting in the reduction of molecular oxygen to two molecules of water"/>
    <property type="evidence" value="ECO:0007669"/>
    <property type="project" value="TreeGrafter"/>
</dbReference>
<gene>
    <name evidence="1" type="ORF">WM2015_1210</name>
</gene>
<reference evidence="1 2" key="1">
    <citation type="submission" date="2015-07" db="EMBL/GenBank/DDBJ databases">
        <authorList>
            <person name="Noorani M."/>
        </authorList>
    </citation>
    <scope>NUCLEOTIDE SEQUENCE [LARGE SCALE GENOMIC DNA]</scope>
    <source>
        <strain evidence="1 2">KCTC 42284</strain>
    </source>
</reference>